<evidence type="ECO:0000259" key="7">
    <source>
        <dbReference type="PROSITE" id="PS50878"/>
    </source>
</evidence>
<organism evidence="8">
    <name type="scientific">Strongyloides ratti</name>
    <name type="common">Parasitic roundworm</name>
    <dbReference type="NCBI Taxonomy" id="34506"/>
    <lineage>
        <taxon>Eukaryota</taxon>
        <taxon>Metazoa</taxon>
        <taxon>Ecdysozoa</taxon>
        <taxon>Nematoda</taxon>
        <taxon>Chromadorea</taxon>
        <taxon>Rhabditida</taxon>
        <taxon>Tylenchina</taxon>
        <taxon>Panagrolaimomorpha</taxon>
        <taxon>Strongyloidoidea</taxon>
        <taxon>Strongyloididae</taxon>
        <taxon>Strongyloides</taxon>
    </lineage>
</organism>
<protein>
    <recommendedName>
        <fullName evidence="1">RNA-directed DNA polymerase</fullName>
        <ecNumber evidence="1">2.7.7.49</ecNumber>
    </recommendedName>
</protein>
<reference evidence="9" key="2">
    <citation type="submission" date="2014-09" db="EMBL/GenBank/DDBJ databases">
        <authorList>
            <person name="Martin A.A."/>
        </authorList>
    </citation>
    <scope>NUCLEOTIDE SEQUENCE</scope>
    <source>
        <strain evidence="9">ED321</strain>
    </source>
</reference>
<dbReference type="AlphaFoldDB" id="A0A090KT53"/>
<feature type="region of interest" description="Disordered" evidence="6">
    <location>
        <begin position="80"/>
        <end position="102"/>
    </location>
</feature>
<evidence type="ECO:0000256" key="1">
    <source>
        <dbReference type="ARBA" id="ARBA00012493"/>
    </source>
</evidence>
<evidence type="ECO:0000256" key="5">
    <source>
        <dbReference type="ARBA" id="ARBA00022759"/>
    </source>
</evidence>
<evidence type="ECO:0000313" key="11">
    <source>
        <dbReference type="WormBase" id="SRAE_X000232600"/>
    </source>
</evidence>
<dbReference type="GO" id="GO:0003964">
    <property type="term" value="F:RNA-directed DNA polymerase activity"/>
    <property type="evidence" value="ECO:0007669"/>
    <property type="project" value="UniProtKB-KW"/>
</dbReference>
<evidence type="ECO:0000313" key="9">
    <source>
        <dbReference type="Proteomes" id="UP000035682"/>
    </source>
</evidence>
<dbReference type="OrthoDB" id="5865526at2759"/>
<dbReference type="InterPro" id="IPR050951">
    <property type="entry name" value="Retrovirus_Pol_polyprotein"/>
</dbReference>
<dbReference type="WormBase" id="SRAE_X000232600">
    <property type="protein sequence ID" value="SRP00540"/>
    <property type="gene ID" value="WBGene00267910"/>
</dbReference>
<proteinExistence type="predicted"/>
<keyword evidence="4" id="KW-0540">Nuclease</keyword>
<name>A0A090KT53_STRRB</name>
<dbReference type="PANTHER" id="PTHR37984">
    <property type="entry name" value="PROTEIN CBG26694"/>
    <property type="match status" value="1"/>
</dbReference>
<accession>A0A090KT53</accession>
<dbReference type="EC" id="2.7.7.49" evidence="1"/>
<feature type="domain" description="Reverse transcriptase" evidence="7">
    <location>
        <begin position="562"/>
        <end position="740"/>
    </location>
</feature>
<keyword evidence="3" id="KW-0548">Nucleotidyltransferase</keyword>
<dbReference type="SUPFAM" id="SSF56672">
    <property type="entry name" value="DNA/RNA polymerases"/>
    <property type="match status" value="1"/>
</dbReference>
<dbReference type="Gene3D" id="3.10.10.10">
    <property type="entry name" value="HIV Type 1 Reverse Transcriptase, subunit A, domain 1"/>
    <property type="match status" value="1"/>
</dbReference>
<dbReference type="Pfam" id="PF00078">
    <property type="entry name" value="RVT_1"/>
    <property type="match status" value="1"/>
</dbReference>
<evidence type="ECO:0000256" key="3">
    <source>
        <dbReference type="ARBA" id="ARBA00022695"/>
    </source>
</evidence>
<sequence length="828" mass="95997">MQQYNHPEEQQHNMDVEMVYDNLPEERPTRIHPHNTDMDMHWEPQPILNTGTTATILPDIPVWRNGRYPFALSSIPREKFKRGRESSYQQGDERGNSLENTESNYYDEPQAKLRKLLEDLTKEQIPRRPYKKVTWNNNQEVKEMTTEELAQDKTNKIRQNVDNLIQLTEQITDADSFYITKIMTKLIKEAEGVDGSVVAYCLAMGLIAFKLPYGKMLETARKLKSMVRSDGNRMRVTDEIEDIQMQAITNRRNGETTRKSKGTEDRYKQGNRDENLEIKALLESRKTVIALTTEEIHHPFIYCRINNKIRKVYVDDGSAVTLINFNEWENIGKPSLMETQIRIDNTHNQLNVIGKYGQHIIPIEEEEKFKLITNRIEVIHPGKRMMIEVRSKRMHPKGIVKVKLNPLWKSPTELIGIKGINYIKEGKTKIAVMNISSNMIKIDKNSPICVAINVNLDEIVEAQDEYISAEANWEEKLPERVREKPLTNEEFIKLNNIPEEAKELVLKYKDVFYEYEHDVGRYNGEIKHEIRLKPNSQLVRHRLRKYRPEEEEAMLNIIERLEKNGQIRKSKSSWSFPVIMVKKKDGTLRKVIDYRKLNELTEVEANILPLIEDVLEKVAENKIYTTIDLAAGFFQIPLNKKSQALTAFITPKGLYEYTVAPMGLSTSPVIFQRVMEETFEGLRKDVLVYLDDIIIFSNKIEKHLEVLKEVLGRLRNVGLKAKLSMSSFLKDKVNFLGFIIGENGIAVDKKKVQAIADIPVPMDRKTLRCFLGATSYLRRFVEGYAGVAALLTMLLSEKIEFKWGDEKKKAFEELKEKLTKTPILAKPN</sequence>
<dbReference type="WBParaSite" id="SRAE_X000232600.1">
    <property type="protein sequence ID" value="SRAE_X000232600.1"/>
    <property type="gene ID" value="WBGene00267910"/>
</dbReference>
<dbReference type="InterPro" id="IPR021109">
    <property type="entry name" value="Peptidase_aspartic_dom_sf"/>
</dbReference>
<keyword evidence="2" id="KW-0808">Transferase</keyword>
<dbReference type="InterPro" id="IPR043128">
    <property type="entry name" value="Rev_trsase/Diguanyl_cyclase"/>
</dbReference>
<evidence type="ECO:0000313" key="10">
    <source>
        <dbReference type="WBParaSite" id="SRAE_X000232600.1"/>
    </source>
</evidence>
<evidence type="ECO:0000256" key="4">
    <source>
        <dbReference type="ARBA" id="ARBA00022722"/>
    </source>
</evidence>
<dbReference type="PROSITE" id="PS50878">
    <property type="entry name" value="RT_POL"/>
    <property type="match status" value="1"/>
</dbReference>
<dbReference type="CDD" id="cd01647">
    <property type="entry name" value="RT_LTR"/>
    <property type="match status" value="1"/>
</dbReference>
<dbReference type="CTD" id="36385404"/>
<reference evidence="10" key="3">
    <citation type="submission" date="2020-12" db="UniProtKB">
        <authorList>
            <consortium name="WormBaseParasite"/>
        </authorList>
    </citation>
    <scope>IDENTIFICATION</scope>
</reference>
<keyword evidence="5" id="KW-0255">Endonuclease</keyword>
<dbReference type="PANTHER" id="PTHR37984:SF5">
    <property type="entry name" value="PROTEIN NYNRIN-LIKE"/>
    <property type="match status" value="1"/>
</dbReference>
<keyword evidence="9" id="KW-1185">Reference proteome</keyword>
<dbReference type="EMBL" id="LN609400">
    <property type="protein sequence ID" value="CEF60591.1"/>
    <property type="molecule type" value="Genomic_DNA"/>
</dbReference>
<dbReference type="Proteomes" id="UP000035682">
    <property type="component" value="Unplaced"/>
</dbReference>
<keyword evidence="5" id="KW-0378">Hydrolase</keyword>
<dbReference type="RefSeq" id="XP_024499800.1">
    <property type="nucleotide sequence ID" value="XM_024645526.1"/>
</dbReference>
<evidence type="ECO:0000256" key="6">
    <source>
        <dbReference type="SAM" id="MobiDB-lite"/>
    </source>
</evidence>
<evidence type="ECO:0000313" key="8">
    <source>
        <dbReference type="EMBL" id="CEF60591.1"/>
    </source>
</evidence>
<keyword evidence="8" id="KW-0695">RNA-directed DNA polymerase</keyword>
<dbReference type="InterPro" id="IPR000477">
    <property type="entry name" value="RT_dom"/>
</dbReference>
<dbReference type="FunFam" id="3.30.70.270:FF:000020">
    <property type="entry name" value="Transposon Tf2-6 polyprotein-like Protein"/>
    <property type="match status" value="1"/>
</dbReference>
<dbReference type="SUPFAM" id="SSF50630">
    <property type="entry name" value="Acid proteases"/>
    <property type="match status" value="1"/>
</dbReference>
<reference evidence="8" key="1">
    <citation type="submission" date="2014-09" db="EMBL/GenBank/DDBJ databases">
        <authorList>
            <person name="Aslett A.Martin."/>
        </authorList>
    </citation>
    <scope>NUCLEOTIDE SEQUENCE</scope>
    <source>
        <strain evidence="8">ED321 Heterogonic</strain>
    </source>
</reference>
<dbReference type="InterPro" id="IPR043502">
    <property type="entry name" value="DNA/RNA_pol_sf"/>
</dbReference>
<dbReference type="GeneID" id="36385404"/>
<dbReference type="Gene3D" id="3.30.70.270">
    <property type="match status" value="2"/>
</dbReference>
<dbReference type="GO" id="GO:0004519">
    <property type="term" value="F:endonuclease activity"/>
    <property type="evidence" value="ECO:0007669"/>
    <property type="project" value="UniProtKB-KW"/>
</dbReference>
<gene>
    <name evidence="8 10 11" type="ORF">SRAE_X000232600</name>
</gene>
<evidence type="ECO:0000256" key="2">
    <source>
        <dbReference type="ARBA" id="ARBA00022679"/>
    </source>
</evidence>